<evidence type="ECO:0000256" key="2">
    <source>
        <dbReference type="SAM" id="SignalP"/>
    </source>
</evidence>
<feature type="region of interest" description="Disordered" evidence="1">
    <location>
        <begin position="42"/>
        <end position="77"/>
    </location>
</feature>
<dbReference type="EMBL" id="KN835817">
    <property type="protein sequence ID" value="KIK34062.1"/>
    <property type="molecule type" value="Genomic_DNA"/>
</dbReference>
<reference evidence="3" key="3">
    <citation type="submission" date="2015-02" db="EMBL/GenBank/DDBJ databases">
        <title>Evolutionary Origins and Diversification of the Mycorrhizal Mutualists.</title>
        <authorList>
            <consortium name="DOE Joint Genome Institute"/>
            <consortium name="Mycorrhizal Genomics Consortium"/>
            <person name="Kohler A."/>
            <person name="Kuo A."/>
            <person name="Nagy L.G."/>
            <person name="Floudas D."/>
            <person name="Copeland A."/>
            <person name="Barry K.W."/>
            <person name="Cichocki N."/>
            <person name="Veneault-Fourrey C."/>
            <person name="LaButti K."/>
            <person name="Lindquist E.A."/>
            <person name="Lipzen A."/>
            <person name="Lundell T."/>
            <person name="Morin E."/>
            <person name="Murat C."/>
            <person name="Riley R."/>
            <person name="Ohm R."/>
            <person name="Sun H."/>
            <person name="Tunlid A."/>
            <person name="Henrissat B."/>
            <person name="Grigoriev I.V."/>
            <person name="Hibbett D.S."/>
            <person name="Martin F."/>
        </authorList>
    </citation>
    <scope>NUCLEOTIDE SEQUENCE</scope>
    <source>
        <strain evidence="3 5">UH-Slu-Lm8-n1</strain>
    </source>
</reference>
<evidence type="ECO:0000313" key="3">
    <source>
        <dbReference type="EMBL" id="KIK34062.1"/>
    </source>
</evidence>
<feature type="chain" id="PRO_5007394571" evidence="2">
    <location>
        <begin position="20"/>
        <end position="77"/>
    </location>
</feature>
<feature type="compositionally biased region" description="Basic and acidic residues" evidence="1">
    <location>
        <begin position="42"/>
        <end position="57"/>
    </location>
</feature>
<dbReference type="HOGENOM" id="CLU_2639757_0_0_1"/>
<dbReference type="EMBL" id="KN835751">
    <property type="protein sequence ID" value="KIK34455.1"/>
    <property type="molecule type" value="Genomic_DNA"/>
</dbReference>
<sequence>MISTSAYLLLLLRIRVPHAVHPYVVYMRIRYPKFQIPKHTEANEKKVVSSSTRKKEGSGSLSTQKKGRTKEITMSIE</sequence>
<proteinExistence type="predicted"/>
<evidence type="ECO:0000313" key="4">
    <source>
        <dbReference type="EMBL" id="KIK34455.1"/>
    </source>
</evidence>
<name>A0A0D0AIK4_9AGAM</name>
<feature type="signal peptide" evidence="2">
    <location>
        <begin position="1"/>
        <end position="19"/>
    </location>
</feature>
<evidence type="ECO:0000256" key="1">
    <source>
        <dbReference type="SAM" id="MobiDB-lite"/>
    </source>
</evidence>
<dbReference type="AlphaFoldDB" id="A0A0D0AIK4"/>
<reference evidence="5" key="2">
    <citation type="submission" date="2015-01" db="EMBL/GenBank/DDBJ databases">
        <title>Evolutionary Origins and Diversification of the Mycorrhizal Mutualists.</title>
        <authorList>
            <consortium name="DOE Joint Genome Institute"/>
            <consortium name="Mycorrhizal Genomics Consortium"/>
            <person name="Kohler A."/>
            <person name="Kuo A."/>
            <person name="Nagy L.G."/>
            <person name="Floudas D."/>
            <person name="Copeland A."/>
            <person name="Barry K.W."/>
            <person name="Cichocki N."/>
            <person name="Veneault-Fourrey C."/>
            <person name="LaButti K."/>
            <person name="Lindquist E.A."/>
            <person name="Lipzen A."/>
            <person name="Lundell T."/>
            <person name="Morin E."/>
            <person name="Murat C."/>
            <person name="Riley R."/>
            <person name="Ohm R."/>
            <person name="Sun H."/>
            <person name="Tunlid A."/>
            <person name="Henrissat B."/>
            <person name="Grigoriev I.V."/>
            <person name="Hibbett D.S."/>
            <person name="Martin F."/>
        </authorList>
    </citation>
    <scope>NUCLEOTIDE SEQUENCE [LARGE SCALE GENOMIC DNA]</scope>
    <source>
        <strain evidence="4 5">UH-Slu-Lm8-n1</strain>
    </source>
</reference>
<evidence type="ECO:0000313" key="5">
    <source>
        <dbReference type="Proteomes" id="UP000054485"/>
    </source>
</evidence>
<gene>
    <name evidence="4" type="ORF">CY34DRAFT_642852</name>
    <name evidence="3" type="ORF">CY34DRAFT_661836</name>
</gene>
<keyword evidence="5" id="KW-1185">Reference proteome</keyword>
<dbReference type="Proteomes" id="UP000054485">
    <property type="component" value="Unassembled WGS sequence"/>
</dbReference>
<protein>
    <submittedName>
        <fullName evidence="4">Unplaced genomic scaffold CY34scaffold_620, whole genome shotgun sequence</fullName>
    </submittedName>
</protein>
<keyword evidence="2" id="KW-0732">Signal</keyword>
<accession>A0A0D0AIK4</accession>
<organism evidence="3 5">
    <name type="scientific">Suillus luteus UH-Slu-Lm8-n1</name>
    <dbReference type="NCBI Taxonomy" id="930992"/>
    <lineage>
        <taxon>Eukaryota</taxon>
        <taxon>Fungi</taxon>
        <taxon>Dikarya</taxon>
        <taxon>Basidiomycota</taxon>
        <taxon>Agaricomycotina</taxon>
        <taxon>Agaricomycetes</taxon>
        <taxon>Agaricomycetidae</taxon>
        <taxon>Boletales</taxon>
        <taxon>Suillineae</taxon>
        <taxon>Suillaceae</taxon>
        <taxon>Suillus</taxon>
    </lineage>
</organism>
<reference evidence="3 5" key="1">
    <citation type="submission" date="2014-04" db="EMBL/GenBank/DDBJ databases">
        <authorList>
            <consortium name="DOE Joint Genome Institute"/>
            <person name="Kuo A."/>
            <person name="Ruytinx J."/>
            <person name="Rineau F."/>
            <person name="Colpaert J."/>
            <person name="Kohler A."/>
            <person name="Nagy L.G."/>
            <person name="Floudas D."/>
            <person name="Copeland A."/>
            <person name="Barry K.W."/>
            <person name="Cichocki N."/>
            <person name="Veneault-Fourrey C."/>
            <person name="LaButti K."/>
            <person name="Lindquist E.A."/>
            <person name="Lipzen A."/>
            <person name="Lundell T."/>
            <person name="Morin E."/>
            <person name="Murat C."/>
            <person name="Sun H."/>
            <person name="Tunlid A."/>
            <person name="Henrissat B."/>
            <person name="Grigoriev I.V."/>
            <person name="Hibbett D.S."/>
            <person name="Martin F."/>
            <person name="Nordberg H.P."/>
            <person name="Cantor M.N."/>
            <person name="Hua S.X."/>
        </authorList>
    </citation>
    <scope>NUCLEOTIDE SEQUENCE [LARGE SCALE GENOMIC DNA]</scope>
    <source>
        <strain evidence="3 5">UH-Slu-Lm8-n1</strain>
    </source>
</reference>